<sequence>MAGISYVMWGAGHAFRNGRGGPTRVSAVGGTDGEAAGVLDPGFRILFVCTGNICRSAFAELLTAHFLAERLGDGVTRFALGSAGTQAIVGRQIHADTRRELEPWKLDGPYADRFVSRQLEAWLVDWADVVLTATPEHRVAVLTLAPQALPKAFALREFARLAASIDPGDLPLDPVERAHALVDRARRKRGTIRVKSPDDDTIVDPIGRPQKIHHQAATQIAEAVQTIAEIVAI</sequence>
<dbReference type="InterPro" id="IPR036196">
    <property type="entry name" value="Ptyr_pPase_sf"/>
</dbReference>
<feature type="domain" description="Phosphotyrosine protein phosphatase I" evidence="1">
    <location>
        <begin position="43"/>
        <end position="184"/>
    </location>
</feature>
<dbReference type="InterPro" id="IPR023485">
    <property type="entry name" value="Ptyr_pPase"/>
</dbReference>
<dbReference type="Gene3D" id="3.40.50.2300">
    <property type="match status" value="1"/>
</dbReference>
<dbReference type="Pfam" id="PF01451">
    <property type="entry name" value="LMWPc"/>
    <property type="match status" value="1"/>
</dbReference>
<dbReference type="SUPFAM" id="SSF52788">
    <property type="entry name" value="Phosphotyrosine protein phosphatases I"/>
    <property type="match status" value="1"/>
</dbReference>
<evidence type="ECO:0000259" key="1">
    <source>
        <dbReference type="SMART" id="SM00226"/>
    </source>
</evidence>
<proteinExistence type="predicted"/>
<dbReference type="SMART" id="SM00226">
    <property type="entry name" value="LMWPc"/>
    <property type="match status" value="1"/>
</dbReference>
<gene>
    <name evidence="2" type="ORF">GCM10009547_25710</name>
</gene>
<dbReference type="EMBL" id="BAAAHE010000020">
    <property type="protein sequence ID" value="GAA0621806.1"/>
    <property type="molecule type" value="Genomic_DNA"/>
</dbReference>
<organism evidence="2 3">
    <name type="scientific">Sporichthya brevicatena</name>
    <dbReference type="NCBI Taxonomy" id="171442"/>
    <lineage>
        <taxon>Bacteria</taxon>
        <taxon>Bacillati</taxon>
        <taxon>Actinomycetota</taxon>
        <taxon>Actinomycetes</taxon>
        <taxon>Sporichthyales</taxon>
        <taxon>Sporichthyaceae</taxon>
        <taxon>Sporichthya</taxon>
    </lineage>
</organism>
<protein>
    <submittedName>
        <fullName evidence="2">Low molecular weight phosphatase family protein</fullName>
    </submittedName>
</protein>
<evidence type="ECO:0000313" key="3">
    <source>
        <dbReference type="Proteomes" id="UP001500957"/>
    </source>
</evidence>
<accession>A0ABN1GWF7</accession>
<dbReference type="Proteomes" id="UP001500957">
    <property type="component" value="Unassembled WGS sequence"/>
</dbReference>
<comment type="caution">
    <text evidence="2">The sequence shown here is derived from an EMBL/GenBank/DDBJ whole genome shotgun (WGS) entry which is preliminary data.</text>
</comment>
<evidence type="ECO:0000313" key="2">
    <source>
        <dbReference type="EMBL" id="GAA0621806.1"/>
    </source>
</evidence>
<name>A0ABN1GWF7_9ACTN</name>
<reference evidence="2 3" key="1">
    <citation type="journal article" date="2019" name="Int. J. Syst. Evol. Microbiol.">
        <title>The Global Catalogue of Microorganisms (GCM) 10K type strain sequencing project: providing services to taxonomists for standard genome sequencing and annotation.</title>
        <authorList>
            <consortium name="The Broad Institute Genomics Platform"/>
            <consortium name="The Broad Institute Genome Sequencing Center for Infectious Disease"/>
            <person name="Wu L."/>
            <person name="Ma J."/>
        </authorList>
    </citation>
    <scope>NUCLEOTIDE SEQUENCE [LARGE SCALE GENOMIC DNA]</scope>
    <source>
        <strain evidence="2 3">JCM 10671</strain>
    </source>
</reference>
<keyword evidence="3" id="KW-1185">Reference proteome</keyword>